<accession>A0ABW1X423</accession>
<feature type="transmembrane region" description="Helical" evidence="1">
    <location>
        <begin position="46"/>
        <end position="62"/>
    </location>
</feature>
<protein>
    <submittedName>
        <fullName evidence="2">YwiC-like family protein</fullName>
    </submittedName>
</protein>
<evidence type="ECO:0000313" key="3">
    <source>
        <dbReference type="Proteomes" id="UP001596266"/>
    </source>
</evidence>
<feature type="transmembrane region" description="Helical" evidence="1">
    <location>
        <begin position="213"/>
        <end position="232"/>
    </location>
</feature>
<dbReference type="Proteomes" id="UP001596266">
    <property type="component" value="Unassembled WGS sequence"/>
</dbReference>
<feature type="transmembrane region" description="Helical" evidence="1">
    <location>
        <begin position="97"/>
        <end position="114"/>
    </location>
</feature>
<dbReference type="InterPro" id="IPR025576">
    <property type="entry name" value="YwiC"/>
</dbReference>
<name>A0ABW1X423_9ACTN</name>
<dbReference type="EMBL" id="JBHSUA010000024">
    <property type="protein sequence ID" value="MFC6397911.1"/>
    <property type="molecule type" value="Genomic_DNA"/>
</dbReference>
<dbReference type="RefSeq" id="WP_343886872.1">
    <property type="nucleotide sequence ID" value="NZ_BAAAKI010000025.1"/>
</dbReference>
<dbReference type="Pfam" id="PF14256">
    <property type="entry name" value="YwiC"/>
    <property type="match status" value="1"/>
</dbReference>
<comment type="caution">
    <text evidence="2">The sequence shown here is derived from an EMBL/GenBank/DDBJ whole genome shotgun (WGS) entry which is preliminary data.</text>
</comment>
<organism evidence="2 3">
    <name type="scientific">Luteococcus sanguinis</name>
    <dbReference type="NCBI Taxonomy" id="174038"/>
    <lineage>
        <taxon>Bacteria</taxon>
        <taxon>Bacillati</taxon>
        <taxon>Actinomycetota</taxon>
        <taxon>Actinomycetes</taxon>
        <taxon>Propionibacteriales</taxon>
        <taxon>Propionibacteriaceae</taxon>
        <taxon>Luteococcus</taxon>
    </lineage>
</organism>
<proteinExistence type="predicted"/>
<feature type="transmembrane region" description="Helical" evidence="1">
    <location>
        <begin position="188"/>
        <end position="207"/>
    </location>
</feature>
<feature type="transmembrane region" description="Helical" evidence="1">
    <location>
        <begin position="20"/>
        <end position="40"/>
    </location>
</feature>
<keyword evidence="1" id="KW-1133">Transmembrane helix</keyword>
<gene>
    <name evidence="2" type="ORF">ACFP57_13090</name>
</gene>
<reference evidence="3" key="1">
    <citation type="journal article" date="2019" name="Int. J. Syst. Evol. Microbiol.">
        <title>The Global Catalogue of Microorganisms (GCM) 10K type strain sequencing project: providing services to taxonomists for standard genome sequencing and annotation.</title>
        <authorList>
            <consortium name="The Broad Institute Genomics Platform"/>
            <consortium name="The Broad Institute Genome Sequencing Center for Infectious Disease"/>
            <person name="Wu L."/>
            <person name="Ma J."/>
        </authorList>
    </citation>
    <scope>NUCLEOTIDE SEQUENCE [LARGE SCALE GENOMIC DNA]</scope>
    <source>
        <strain evidence="3">CGMCC 1.15277</strain>
    </source>
</reference>
<evidence type="ECO:0000313" key="2">
    <source>
        <dbReference type="EMBL" id="MFC6397911.1"/>
    </source>
</evidence>
<feature type="transmembrane region" description="Helical" evidence="1">
    <location>
        <begin position="74"/>
        <end position="91"/>
    </location>
</feature>
<keyword evidence="1" id="KW-0472">Membrane</keyword>
<feature type="transmembrane region" description="Helical" evidence="1">
    <location>
        <begin position="244"/>
        <end position="262"/>
    </location>
</feature>
<keyword evidence="3" id="KW-1185">Reference proteome</keyword>
<evidence type="ECO:0000256" key="1">
    <source>
        <dbReference type="SAM" id="Phobius"/>
    </source>
</evidence>
<feature type="transmembrane region" description="Helical" evidence="1">
    <location>
        <begin position="121"/>
        <end position="138"/>
    </location>
</feature>
<feature type="transmembrane region" description="Helical" evidence="1">
    <location>
        <begin position="150"/>
        <end position="168"/>
    </location>
</feature>
<sequence>MANRPRRKRSPGWVPEQHGAWAMITLPALTGAVLGGFSWVHVPLLLFWWVGYFFFQAAALWLKSHRRAKYFPPVRAYGLAMVPFGVATAVMRPALVVWALAFAPLLGIAAKAAWDRTERSLLNDGATVLAACLMAPVARAAGAGRPEVDWPWTWTVFAIELAYFWGTVPHVKSLIRERDDPRFARFSLGYHAVVTLVVLVATVAGALDRTPLRGWLLVGLWVALCVRTLVMPRLQAAGRPLRPAVIGIVEVVFSTAITLALVV</sequence>
<keyword evidence="1" id="KW-0812">Transmembrane</keyword>